<organism evidence="2 3">
    <name type="scientific">Funneliformis geosporum</name>
    <dbReference type="NCBI Taxonomy" id="1117311"/>
    <lineage>
        <taxon>Eukaryota</taxon>
        <taxon>Fungi</taxon>
        <taxon>Fungi incertae sedis</taxon>
        <taxon>Mucoromycota</taxon>
        <taxon>Glomeromycotina</taxon>
        <taxon>Glomeromycetes</taxon>
        <taxon>Glomerales</taxon>
        <taxon>Glomeraceae</taxon>
        <taxon>Funneliformis</taxon>
    </lineage>
</organism>
<evidence type="ECO:0000256" key="1">
    <source>
        <dbReference type="SAM" id="MobiDB-lite"/>
    </source>
</evidence>
<dbReference type="EMBL" id="CAMKVN010006444">
    <property type="protein sequence ID" value="CAI2190292.1"/>
    <property type="molecule type" value="Genomic_DNA"/>
</dbReference>
<gene>
    <name evidence="2" type="ORF">FWILDA_LOCUS14503</name>
</gene>
<protein>
    <submittedName>
        <fullName evidence="2">1140_t:CDS:1</fullName>
    </submittedName>
</protein>
<feature type="region of interest" description="Disordered" evidence="1">
    <location>
        <begin position="1"/>
        <end position="37"/>
    </location>
</feature>
<dbReference type="Proteomes" id="UP001153678">
    <property type="component" value="Unassembled WGS sequence"/>
</dbReference>
<evidence type="ECO:0000313" key="2">
    <source>
        <dbReference type="EMBL" id="CAI2190292.1"/>
    </source>
</evidence>
<dbReference type="AlphaFoldDB" id="A0A9W4T4N0"/>
<reference evidence="2" key="1">
    <citation type="submission" date="2022-08" db="EMBL/GenBank/DDBJ databases">
        <authorList>
            <person name="Kallberg Y."/>
            <person name="Tangrot J."/>
            <person name="Rosling A."/>
        </authorList>
    </citation>
    <scope>NUCLEOTIDE SEQUENCE</scope>
    <source>
        <strain evidence="2">Wild A</strain>
    </source>
</reference>
<sequence length="59" mass="6584">ESETSHSNIPYEEPGSNNVKSIILEQPVETDRESEKGKQINDNLTFCALSILKIFVGPH</sequence>
<comment type="caution">
    <text evidence="2">The sequence shown here is derived from an EMBL/GenBank/DDBJ whole genome shotgun (WGS) entry which is preliminary data.</text>
</comment>
<evidence type="ECO:0000313" key="3">
    <source>
        <dbReference type="Proteomes" id="UP001153678"/>
    </source>
</evidence>
<feature type="non-terminal residue" evidence="2">
    <location>
        <position position="1"/>
    </location>
</feature>
<keyword evidence="3" id="KW-1185">Reference proteome</keyword>
<name>A0A9W4T4N0_9GLOM</name>
<accession>A0A9W4T4N0</accession>
<proteinExistence type="predicted"/>